<dbReference type="Pfam" id="PF07084">
    <property type="entry name" value="Spot_14"/>
    <property type="match status" value="2"/>
</dbReference>
<dbReference type="FunCoup" id="A0A7M7JZJ2">
    <property type="interactions" value="220"/>
</dbReference>
<dbReference type="PANTHER" id="PTHR14315">
    <property type="entry name" value="SPOT14 FAMILY MEMBER"/>
    <property type="match status" value="1"/>
</dbReference>
<dbReference type="GO" id="GO:0005634">
    <property type="term" value="C:nucleus"/>
    <property type="evidence" value="ECO:0007669"/>
    <property type="project" value="UniProtKB-SubCell"/>
</dbReference>
<dbReference type="OrthoDB" id="5951908at2759"/>
<dbReference type="Proteomes" id="UP000594260">
    <property type="component" value="Unplaced"/>
</dbReference>
<evidence type="ECO:0000256" key="2">
    <source>
        <dbReference type="ARBA" id="ARBA00004496"/>
    </source>
</evidence>
<organism evidence="7 8">
    <name type="scientific">Varroa destructor</name>
    <name type="common">Honeybee mite</name>
    <dbReference type="NCBI Taxonomy" id="109461"/>
    <lineage>
        <taxon>Eukaryota</taxon>
        <taxon>Metazoa</taxon>
        <taxon>Ecdysozoa</taxon>
        <taxon>Arthropoda</taxon>
        <taxon>Chelicerata</taxon>
        <taxon>Arachnida</taxon>
        <taxon>Acari</taxon>
        <taxon>Parasitiformes</taxon>
        <taxon>Mesostigmata</taxon>
        <taxon>Gamasina</taxon>
        <taxon>Dermanyssoidea</taxon>
        <taxon>Varroidae</taxon>
        <taxon>Varroa</taxon>
    </lineage>
</organism>
<dbReference type="GeneID" id="111249626"/>
<dbReference type="GO" id="GO:0005829">
    <property type="term" value="C:cytosol"/>
    <property type="evidence" value="ECO:0007669"/>
    <property type="project" value="TreeGrafter"/>
</dbReference>
<keyword evidence="4" id="KW-0963">Cytoplasm</keyword>
<comment type="subcellular location">
    <subcellularLocation>
        <location evidence="2">Cytoplasm</location>
    </subcellularLocation>
    <subcellularLocation>
        <location evidence="1">Nucleus</location>
    </subcellularLocation>
</comment>
<keyword evidence="8" id="KW-1185">Reference proteome</keyword>
<dbReference type="Gene3D" id="6.10.140.1610">
    <property type="match status" value="1"/>
</dbReference>
<name>A0A7M7JZJ2_VARDE</name>
<feature type="region of interest" description="Disordered" evidence="6">
    <location>
        <begin position="1"/>
        <end position="25"/>
    </location>
</feature>
<evidence type="ECO:0008006" key="9">
    <source>
        <dbReference type="Google" id="ProtNLM"/>
    </source>
</evidence>
<evidence type="ECO:0000313" key="8">
    <source>
        <dbReference type="Proteomes" id="UP000594260"/>
    </source>
</evidence>
<evidence type="ECO:0000256" key="5">
    <source>
        <dbReference type="ARBA" id="ARBA00023242"/>
    </source>
</evidence>
<dbReference type="KEGG" id="vde:111249626"/>
<evidence type="ECO:0000256" key="1">
    <source>
        <dbReference type="ARBA" id="ARBA00004123"/>
    </source>
</evidence>
<dbReference type="RefSeq" id="XP_022659455.1">
    <property type="nucleotide sequence ID" value="XM_022803720.1"/>
</dbReference>
<sequence>MYQRSLEVRSPRPSSRRPSRAEGTVAGEIRCSQQSILNSMERFVKSISNMDSTVLVPSRLRDLDATAGKVTPPAAVRSGDLHSLFTMLHDVKKELLWCAPGSSQNSNLHLLSGSRDTGSYKVQHDFHHYSHGSSLRVPSITPLQGSHQLHLSTGSVASAISDGDTDSESLCDFVENDYGVQLASTFRLHLQGLHSILHQLAESADFLSERYLEDIEPTI</sequence>
<keyword evidence="5" id="KW-0539">Nucleus</keyword>
<dbReference type="OMA" id="KIARNDN"/>
<evidence type="ECO:0000313" key="7">
    <source>
        <dbReference type="EnsemblMetazoa" id="XP_022659455"/>
    </source>
</evidence>
<reference evidence="7" key="1">
    <citation type="submission" date="2021-01" db="UniProtKB">
        <authorList>
            <consortium name="EnsemblMetazoa"/>
        </authorList>
    </citation>
    <scope>IDENTIFICATION</scope>
</reference>
<evidence type="ECO:0000256" key="3">
    <source>
        <dbReference type="ARBA" id="ARBA00009488"/>
    </source>
</evidence>
<protein>
    <recommendedName>
        <fullName evidence="9">Mid1-interacting protein</fullName>
    </recommendedName>
</protein>
<dbReference type="PANTHER" id="PTHR14315:SF17">
    <property type="entry name" value="MIP21584P"/>
    <property type="match status" value="1"/>
</dbReference>
<evidence type="ECO:0000256" key="4">
    <source>
        <dbReference type="ARBA" id="ARBA00022490"/>
    </source>
</evidence>
<accession>A0A7M7JZJ2</accession>
<dbReference type="InterPro" id="IPR009786">
    <property type="entry name" value="Spot_14"/>
</dbReference>
<feature type="compositionally biased region" description="Basic and acidic residues" evidence="6">
    <location>
        <begin position="1"/>
        <end position="10"/>
    </location>
</feature>
<proteinExistence type="inferred from homology"/>
<dbReference type="GO" id="GO:0046890">
    <property type="term" value="P:regulation of lipid biosynthetic process"/>
    <property type="evidence" value="ECO:0007669"/>
    <property type="project" value="TreeGrafter"/>
</dbReference>
<dbReference type="EnsemblMetazoa" id="XM_022803720">
    <property type="protein sequence ID" value="XP_022659455"/>
    <property type="gene ID" value="LOC111249626"/>
</dbReference>
<evidence type="ECO:0000256" key="6">
    <source>
        <dbReference type="SAM" id="MobiDB-lite"/>
    </source>
</evidence>
<dbReference type="InParanoid" id="A0A7M7JZJ2"/>
<dbReference type="AlphaFoldDB" id="A0A7M7JZJ2"/>
<comment type="similarity">
    <text evidence="3">Belongs to the SPOT14 family.</text>
</comment>
<dbReference type="InterPro" id="IPR053719">
    <property type="entry name" value="Lipogen_MT_Stabilize_sf"/>
</dbReference>